<dbReference type="Pfam" id="PF07729">
    <property type="entry name" value="FCD"/>
    <property type="match status" value="1"/>
</dbReference>
<dbReference type="InterPro" id="IPR008920">
    <property type="entry name" value="TF_FadR/GntR_C"/>
</dbReference>
<dbReference type="RefSeq" id="WP_132550815.1">
    <property type="nucleotide sequence ID" value="NZ_SMAA01000015.1"/>
</dbReference>
<feature type="domain" description="HTH gntR-type" evidence="4">
    <location>
        <begin position="14"/>
        <end position="82"/>
    </location>
</feature>
<dbReference type="CDD" id="cd07377">
    <property type="entry name" value="WHTH_GntR"/>
    <property type="match status" value="1"/>
</dbReference>
<organism evidence="5 6">
    <name type="scientific">Pectinatus cerevisiiphilus</name>
    <dbReference type="NCBI Taxonomy" id="86956"/>
    <lineage>
        <taxon>Bacteria</taxon>
        <taxon>Bacillati</taxon>
        <taxon>Bacillota</taxon>
        <taxon>Negativicutes</taxon>
        <taxon>Selenomonadales</taxon>
        <taxon>Selenomonadaceae</taxon>
        <taxon>Pectinatus</taxon>
    </lineage>
</organism>
<dbReference type="Proteomes" id="UP000295188">
    <property type="component" value="Unassembled WGS sequence"/>
</dbReference>
<gene>
    <name evidence="5" type="ORF">EDC37_11532</name>
</gene>
<evidence type="ECO:0000259" key="4">
    <source>
        <dbReference type="PROSITE" id="PS50949"/>
    </source>
</evidence>
<reference evidence="5 6" key="1">
    <citation type="submission" date="2019-03" db="EMBL/GenBank/DDBJ databases">
        <title>Genomic Encyclopedia of Type Strains, Phase IV (KMG-IV): sequencing the most valuable type-strain genomes for metagenomic binning, comparative biology and taxonomic classification.</title>
        <authorList>
            <person name="Goeker M."/>
        </authorList>
    </citation>
    <scope>NUCLEOTIDE SEQUENCE [LARGE SCALE GENOMIC DNA]</scope>
    <source>
        <strain evidence="5 6">DSM 20467</strain>
    </source>
</reference>
<dbReference type="InterPro" id="IPR011711">
    <property type="entry name" value="GntR_C"/>
</dbReference>
<dbReference type="InterPro" id="IPR036390">
    <property type="entry name" value="WH_DNA-bd_sf"/>
</dbReference>
<dbReference type="PROSITE" id="PS50949">
    <property type="entry name" value="HTH_GNTR"/>
    <property type="match status" value="1"/>
</dbReference>
<evidence type="ECO:0000313" key="6">
    <source>
        <dbReference type="Proteomes" id="UP000295188"/>
    </source>
</evidence>
<keyword evidence="3" id="KW-0804">Transcription</keyword>
<comment type="caution">
    <text evidence="5">The sequence shown here is derived from an EMBL/GenBank/DDBJ whole genome shotgun (WGS) entry which is preliminary data.</text>
</comment>
<proteinExistence type="predicted"/>
<dbReference type="PANTHER" id="PTHR43537">
    <property type="entry name" value="TRANSCRIPTIONAL REGULATOR, GNTR FAMILY"/>
    <property type="match status" value="1"/>
</dbReference>
<evidence type="ECO:0000256" key="3">
    <source>
        <dbReference type="ARBA" id="ARBA00023163"/>
    </source>
</evidence>
<evidence type="ECO:0000313" key="5">
    <source>
        <dbReference type="EMBL" id="TCS77489.1"/>
    </source>
</evidence>
<dbReference type="Pfam" id="PF00392">
    <property type="entry name" value="GntR"/>
    <property type="match status" value="1"/>
</dbReference>
<dbReference type="SMART" id="SM00345">
    <property type="entry name" value="HTH_GNTR"/>
    <property type="match status" value="1"/>
</dbReference>
<dbReference type="InterPro" id="IPR000524">
    <property type="entry name" value="Tscrpt_reg_HTH_GntR"/>
</dbReference>
<dbReference type="SUPFAM" id="SSF46785">
    <property type="entry name" value="Winged helix' DNA-binding domain"/>
    <property type="match status" value="1"/>
</dbReference>
<dbReference type="SMART" id="SM00895">
    <property type="entry name" value="FCD"/>
    <property type="match status" value="1"/>
</dbReference>
<dbReference type="Gene3D" id="1.10.10.10">
    <property type="entry name" value="Winged helix-like DNA-binding domain superfamily/Winged helix DNA-binding domain"/>
    <property type="match status" value="1"/>
</dbReference>
<keyword evidence="1" id="KW-0805">Transcription regulation</keyword>
<dbReference type="InterPro" id="IPR036388">
    <property type="entry name" value="WH-like_DNA-bd_sf"/>
</dbReference>
<dbReference type="SUPFAM" id="SSF48008">
    <property type="entry name" value="GntR ligand-binding domain-like"/>
    <property type="match status" value="1"/>
</dbReference>
<dbReference type="PRINTS" id="PR00035">
    <property type="entry name" value="HTHGNTR"/>
</dbReference>
<keyword evidence="6" id="KW-1185">Reference proteome</keyword>
<dbReference type="OrthoDB" id="9781630at2"/>
<evidence type="ECO:0000256" key="2">
    <source>
        <dbReference type="ARBA" id="ARBA00023125"/>
    </source>
</evidence>
<dbReference type="GO" id="GO:0003700">
    <property type="term" value="F:DNA-binding transcription factor activity"/>
    <property type="evidence" value="ECO:0007669"/>
    <property type="project" value="InterPro"/>
</dbReference>
<protein>
    <submittedName>
        <fullName evidence="5">GntR family transcriptional regulator</fullName>
    </submittedName>
</protein>
<name>A0A4R3K413_9FIRM</name>
<sequence>MFAEIDRRKIQGFDGFYHKIVEDIKKLIVQGSLKAGMKLPSERVLAEQFGVSRVPVREALKTLEFMGIVQHVRGDGVYIRSVQIHDLLQHVEFAVQDNTADIQQTLEELFEVREAIEVKAAQLAAIRRTEKDLQILQNAVFAMENDVKMHRNHKQSSMDFHSGIINASQNKILCRINEALINLHWLSRQKSAEEGGRGSIALDFHSKLLEAIRQKDALSAGILMKEHLLQAKRALLHNAPK</sequence>
<keyword evidence="2" id="KW-0238">DNA-binding</keyword>
<dbReference type="AlphaFoldDB" id="A0A4R3K413"/>
<dbReference type="EMBL" id="SMAA01000015">
    <property type="protein sequence ID" value="TCS77489.1"/>
    <property type="molecule type" value="Genomic_DNA"/>
</dbReference>
<accession>A0A4R3K413</accession>
<dbReference type="PANTHER" id="PTHR43537:SF5">
    <property type="entry name" value="UXU OPERON TRANSCRIPTIONAL REGULATOR"/>
    <property type="match status" value="1"/>
</dbReference>
<evidence type="ECO:0000256" key="1">
    <source>
        <dbReference type="ARBA" id="ARBA00023015"/>
    </source>
</evidence>
<dbReference type="GO" id="GO:0003677">
    <property type="term" value="F:DNA binding"/>
    <property type="evidence" value="ECO:0007669"/>
    <property type="project" value="UniProtKB-KW"/>
</dbReference>
<dbReference type="Gene3D" id="1.20.120.530">
    <property type="entry name" value="GntR ligand-binding domain-like"/>
    <property type="match status" value="1"/>
</dbReference>